<gene>
    <name evidence="2" type="ORF">POVCU2_0057490</name>
</gene>
<evidence type="ECO:0000313" key="3">
    <source>
        <dbReference type="Proteomes" id="UP000078560"/>
    </source>
</evidence>
<dbReference type="AlphaFoldDB" id="A0A1A8WDH9"/>
<evidence type="ECO:0000313" key="2">
    <source>
        <dbReference type="EMBL" id="SBS89807.1"/>
    </source>
</evidence>
<sequence length="338" mass="38792">MTENIDERHLPSVKFEELKSRIGYDTVNNFVKNITTDEQISTWIATFKTITEEYFNNLSQQPSRTRYNCSSFYYLTNGILEKIQSLREHPFDTHILRQRIKDIRDKYYGYSPDLTCNRKYTYLKYEKKILDDFCEDIIFINENISAIKMSDNCQRIIDNISSRRVTLIGMKDFFERGGKTTVITDTCNNKILNKTFPFFACTPRDKQADQHSAVLGSGHHADGQQLGKGSGDQSFSPSGKLTIDGQESFISPEGETNNVSPINEIISVSLPILGVSVFSFLLYNFTSFGSKIQTFLKKKNDISINQDDNLTNPLSLDASNYEDIYSDNMQYNISYHNV</sequence>
<accession>A0A1A8WDH9</accession>
<organism evidence="2 3">
    <name type="scientific">Plasmodium ovale curtisi</name>
    <dbReference type="NCBI Taxonomy" id="864141"/>
    <lineage>
        <taxon>Eukaryota</taxon>
        <taxon>Sar</taxon>
        <taxon>Alveolata</taxon>
        <taxon>Apicomplexa</taxon>
        <taxon>Aconoidasida</taxon>
        <taxon>Haemosporida</taxon>
        <taxon>Plasmodiidae</taxon>
        <taxon>Plasmodium</taxon>
        <taxon>Plasmodium (Plasmodium)</taxon>
    </lineage>
</organism>
<dbReference type="EMBL" id="FLQU01000821">
    <property type="protein sequence ID" value="SBS89807.1"/>
    <property type="molecule type" value="Genomic_DNA"/>
</dbReference>
<evidence type="ECO:0000256" key="1">
    <source>
        <dbReference type="SAM" id="MobiDB-lite"/>
    </source>
</evidence>
<protein>
    <submittedName>
        <fullName evidence="2">PIR Superfamily Protein</fullName>
    </submittedName>
</protein>
<name>A0A1A8WDH9_PLAOA</name>
<dbReference type="InterPro" id="IPR008780">
    <property type="entry name" value="Plasmodium_Vir"/>
</dbReference>
<reference evidence="3" key="1">
    <citation type="submission" date="2016-05" db="EMBL/GenBank/DDBJ databases">
        <authorList>
            <person name="Naeem Raeece"/>
        </authorList>
    </citation>
    <scope>NUCLEOTIDE SEQUENCE [LARGE SCALE GENOMIC DNA]</scope>
</reference>
<dbReference type="Pfam" id="PF05795">
    <property type="entry name" value="Plasmodium_Vir"/>
    <property type="match status" value="1"/>
</dbReference>
<feature type="region of interest" description="Disordered" evidence="1">
    <location>
        <begin position="212"/>
        <end position="237"/>
    </location>
</feature>
<proteinExistence type="predicted"/>
<dbReference type="Proteomes" id="UP000078560">
    <property type="component" value="Unassembled WGS sequence"/>
</dbReference>